<feature type="signal peptide" evidence="1">
    <location>
        <begin position="1"/>
        <end position="25"/>
    </location>
</feature>
<dbReference type="Pfam" id="PF04264">
    <property type="entry name" value="YceI"/>
    <property type="match status" value="1"/>
</dbReference>
<evidence type="ECO:0000313" key="3">
    <source>
        <dbReference type="EMBL" id="OYD50740.1"/>
    </source>
</evidence>
<evidence type="ECO:0000259" key="2">
    <source>
        <dbReference type="SMART" id="SM00867"/>
    </source>
</evidence>
<dbReference type="Proteomes" id="UP000215441">
    <property type="component" value="Unassembled WGS sequence"/>
</dbReference>
<dbReference type="OrthoDB" id="1247465at2"/>
<feature type="chain" id="PRO_5012466656" evidence="1">
    <location>
        <begin position="26"/>
        <end position="191"/>
    </location>
</feature>
<name>A0A235EP05_9BURK</name>
<feature type="domain" description="Lipid/polyisoprenoid-binding YceI-like" evidence="2">
    <location>
        <begin position="26"/>
        <end position="186"/>
    </location>
</feature>
<protein>
    <submittedName>
        <fullName evidence="3">Polyisoprenoid-binding protein</fullName>
    </submittedName>
</protein>
<proteinExistence type="predicted"/>
<keyword evidence="4" id="KW-1185">Reference proteome</keyword>
<reference evidence="3 4" key="1">
    <citation type="submission" date="2017-07" db="EMBL/GenBank/DDBJ databases">
        <title>Acidovorax KNDSW TSA 6 genome sequence and assembly.</title>
        <authorList>
            <person name="Mayilraj S."/>
        </authorList>
    </citation>
    <scope>NUCLEOTIDE SEQUENCE [LARGE SCALE GENOMIC DNA]</scope>
    <source>
        <strain evidence="3 4">KNDSW-TSA6</strain>
    </source>
</reference>
<dbReference type="PANTHER" id="PTHR34406">
    <property type="entry name" value="PROTEIN YCEI"/>
    <property type="match status" value="1"/>
</dbReference>
<dbReference type="AlphaFoldDB" id="A0A235EP05"/>
<accession>A0A235EP05</accession>
<dbReference type="SMART" id="SM00867">
    <property type="entry name" value="YceI"/>
    <property type="match status" value="1"/>
</dbReference>
<evidence type="ECO:0000313" key="4">
    <source>
        <dbReference type="Proteomes" id="UP000215441"/>
    </source>
</evidence>
<dbReference type="InterPro" id="IPR036761">
    <property type="entry name" value="TTHA0802/YceI-like_sf"/>
</dbReference>
<comment type="caution">
    <text evidence="3">The sequence shown here is derived from an EMBL/GenBank/DDBJ whole genome shotgun (WGS) entry which is preliminary data.</text>
</comment>
<dbReference type="Gene3D" id="2.40.128.110">
    <property type="entry name" value="Lipid/polyisoprenoid-binding, YceI-like"/>
    <property type="match status" value="1"/>
</dbReference>
<dbReference type="RefSeq" id="WP_094288406.1">
    <property type="nucleotide sequence ID" value="NZ_NOIG01000005.1"/>
</dbReference>
<gene>
    <name evidence="3" type="ORF">CBY09_08395</name>
</gene>
<sequence length="191" mass="19944">MNLSSPLSRVVLGAALVASAQAALAQQQLVPAQSEVQFTARQMGVPLDGHFKKFSAQVAFDPAKLATSKIAFTVDTGSATLGSRETDAELPKPTWFNVAKFPQAQFESTAIKALGGGKFEVAGKLTIKGNAQNVVVPVALAQSGPTTTATGTLPIKRLAFKIGENEWADTSMVADDVTVKFKLALTGVGKL</sequence>
<dbReference type="EMBL" id="NOIG01000005">
    <property type="protein sequence ID" value="OYD50740.1"/>
    <property type="molecule type" value="Genomic_DNA"/>
</dbReference>
<dbReference type="SUPFAM" id="SSF101874">
    <property type="entry name" value="YceI-like"/>
    <property type="match status" value="1"/>
</dbReference>
<dbReference type="InterPro" id="IPR007372">
    <property type="entry name" value="Lipid/polyisoprenoid-bd_YceI"/>
</dbReference>
<dbReference type="PANTHER" id="PTHR34406:SF1">
    <property type="entry name" value="PROTEIN YCEI"/>
    <property type="match status" value="1"/>
</dbReference>
<keyword evidence="1" id="KW-0732">Signal</keyword>
<evidence type="ECO:0000256" key="1">
    <source>
        <dbReference type="SAM" id="SignalP"/>
    </source>
</evidence>
<organism evidence="3 4">
    <name type="scientific">Acidovorax kalamii</name>
    <dbReference type="NCBI Taxonomy" id="2004485"/>
    <lineage>
        <taxon>Bacteria</taxon>
        <taxon>Pseudomonadati</taxon>
        <taxon>Pseudomonadota</taxon>
        <taxon>Betaproteobacteria</taxon>
        <taxon>Burkholderiales</taxon>
        <taxon>Comamonadaceae</taxon>
        <taxon>Acidovorax</taxon>
    </lineage>
</organism>